<reference evidence="1" key="2">
    <citation type="submission" date="2022-01" db="EMBL/GenBank/DDBJ databases">
        <authorList>
            <person name="Yamashiro T."/>
            <person name="Shiraishi A."/>
            <person name="Satake H."/>
            <person name="Nakayama K."/>
        </authorList>
    </citation>
    <scope>NUCLEOTIDE SEQUENCE</scope>
</reference>
<proteinExistence type="predicted"/>
<dbReference type="Proteomes" id="UP001151760">
    <property type="component" value="Unassembled WGS sequence"/>
</dbReference>
<keyword evidence="2" id="KW-1185">Reference proteome</keyword>
<evidence type="ECO:0000313" key="2">
    <source>
        <dbReference type="Proteomes" id="UP001151760"/>
    </source>
</evidence>
<comment type="caution">
    <text evidence="1">The sequence shown here is derived from an EMBL/GenBank/DDBJ whole genome shotgun (WGS) entry which is preliminary data.</text>
</comment>
<sequence>MYYYVWDALMISWVFGGGWPGFGFVDGCLSACSCVGDGLGDSDWGGGGALRCGEMRVWQEGEGGDGRDAVRGLWRSVSFRVGGVCYVVLLCRGRFDDECLWFSSYQFKLIANRVLHSDLSSRCGVEVRLIDVVLESRSLGYDFWTAGVGDVWLG</sequence>
<gene>
    <name evidence="1" type="ORF">Tco_0874993</name>
</gene>
<organism evidence="1 2">
    <name type="scientific">Tanacetum coccineum</name>
    <dbReference type="NCBI Taxonomy" id="301880"/>
    <lineage>
        <taxon>Eukaryota</taxon>
        <taxon>Viridiplantae</taxon>
        <taxon>Streptophyta</taxon>
        <taxon>Embryophyta</taxon>
        <taxon>Tracheophyta</taxon>
        <taxon>Spermatophyta</taxon>
        <taxon>Magnoliopsida</taxon>
        <taxon>eudicotyledons</taxon>
        <taxon>Gunneridae</taxon>
        <taxon>Pentapetalae</taxon>
        <taxon>asterids</taxon>
        <taxon>campanulids</taxon>
        <taxon>Asterales</taxon>
        <taxon>Asteraceae</taxon>
        <taxon>Asteroideae</taxon>
        <taxon>Anthemideae</taxon>
        <taxon>Anthemidinae</taxon>
        <taxon>Tanacetum</taxon>
    </lineage>
</organism>
<evidence type="ECO:0000313" key="1">
    <source>
        <dbReference type="EMBL" id="GJT16287.1"/>
    </source>
</evidence>
<reference evidence="1" key="1">
    <citation type="journal article" date="2022" name="Int. J. Mol. Sci.">
        <title>Draft Genome of Tanacetum Coccineum: Genomic Comparison of Closely Related Tanacetum-Family Plants.</title>
        <authorList>
            <person name="Yamashiro T."/>
            <person name="Shiraishi A."/>
            <person name="Nakayama K."/>
            <person name="Satake H."/>
        </authorList>
    </citation>
    <scope>NUCLEOTIDE SEQUENCE</scope>
</reference>
<name>A0ABQ5BR88_9ASTR</name>
<accession>A0ABQ5BR88</accession>
<protein>
    <submittedName>
        <fullName evidence="1">Uncharacterized protein</fullName>
    </submittedName>
</protein>
<dbReference type="EMBL" id="BQNB010013463">
    <property type="protein sequence ID" value="GJT16287.1"/>
    <property type="molecule type" value="Genomic_DNA"/>
</dbReference>